<proteinExistence type="inferred from homology"/>
<dbReference type="InterPro" id="IPR001478">
    <property type="entry name" value="PDZ"/>
</dbReference>
<evidence type="ECO:0000256" key="4">
    <source>
        <dbReference type="ARBA" id="ARBA00022729"/>
    </source>
</evidence>
<dbReference type="Gene3D" id="2.30.42.10">
    <property type="match status" value="1"/>
</dbReference>
<dbReference type="PANTHER" id="PTHR32060">
    <property type="entry name" value="TAIL-SPECIFIC PROTEASE"/>
    <property type="match status" value="1"/>
</dbReference>
<dbReference type="CDD" id="cd07560">
    <property type="entry name" value="Peptidase_S41_CPP"/>
    <property type="match status" value="1"/>
</dbReference>
<protein>
    <recommendedName>
        <fullName evidence="11">Carboxyl-terminal-processing protease</fullName>
        <ecNumber evidence="10">3.4.21.102</ecNumber>
    </recommendedName>
    <alternativeName>
        <fullName evidence="12">CtpA</fullName>
    </alternativeName>
</protein>
<evidence type="ECO:0000256" key="12">
    <source>
        <dbReference type="ARBA" id="ARBA00080563"/>
    </source>
</evidence>
<feature type="transmembrane region" description="Helical" evidence="14">
    <location>
        <begin position="76"/>
        <end position="95"/>
    </location>
</feature>
<dbReference type="NCBIfam" id="TIGR00225">
    <property type="entry name" value="prc"/>
    <property type="match status" value="1"/>
</dbReference>
<evidence type="ECO:0000256" key="13">
    <source>
        <dbReference type="RuleBase" id="RU004404"/>
    </source>
</evidence>
<dbReference type="NCBIfam" id="NF045588">
    <property type="entry name" value="Cterm_S41_CtpA"/>
    <property type="match status" value="1"/>
</dbReference>
<evidence type="ECO:0000256" key="5">
    <source>
        <dbReference type="ARBA" id="ARBA00022801"/>
    </source>
</evidence>
<dbReference type="AlphaFoldDB" id="A0AAV3XIR3"/>
<keyword evidence="3 13" id="KW-0645">Protease</keyword>
<dbReference type="CDD" id="cd06782">
    <property type="entry name" value="cpPDZ_CPP-like"/>
    <property type="match status" value="1"/>
</dbReference>
<dbReference type="EMBL" id="BLAY01000168">
    <property type="protein sequence ID" value="GET42533.1"/>
    <property type="molecule type" value="Genomic_DNA"/>
</dbReference>
<dbReference type="FunFam" id="3.90.226.10:FF:000023">
    <property type="entry name" value="Carboxyl-terminal processing protease"/>
    <property type="match status" value="1"/>
</dbReference>
<dbReference type="Gene3D" id="3.30.750.44">
    <property type="match status" value="1"/>
</dbReference>
<comment type="subcellular location">
    <subcellularLocation>
        <location evidence="1">Cellular thylakoid lumen</location>
    </subcellularLocation>
</comment>
<dbReference type="PANTHER" id="PTHR32060:SF30">
    <property type="entry name" value="CARBOXY-TERMINAL PROCESSING PROTEASE CTPA"/>
    <property type="match status" value="1"/>
</dbReference>
<keyword evidence="17" id="KW-1185">Reference proteome</keyword>
<keyword evidence="14" id="KW-0812">Transmembrane</keyword>
<dbReference type="SMART" id="SM00228">
    <property type="entry name" value="PDZ"/>
    <property type="match status" value="1"/>
</dbReference>
<sequence>MLNAPFYNLYQIDETGCVRSSIKKSNIVRKRFSVEFTDRWVCPKLATQAEIWQDWSNYLISGGRMKYKLCDMQNRFLRVGISAILLVILALGGWASPAAALSEEQRLLAEVWRIVNHSYVDDTFNHQNWWHLREKLIKQPLKNREQTYGAIAQMLSSLDDPFTRHLKPDQYRSLQVSTSGELTGVGLQIALDEKTGELEVVAPIAGSPAEQAGIQPRDRIKEIDGFSTAQLTLDEAAARMRGPRGTSVSLTLARDGEQIREVRLVRDRIALNPVLAELHSEPGDAKVGYIRLNQFSANAPAELAQAVARLEQQGADSYILDLRNNPGGLLQAGIEIARLWLDEGTIVYTVNRQGVMGSFEASKEALTRDPLVVLVNRGTASASEILAGALQDNHRAQLVGEKTFGKGLIQSLFDLSDGSGLAVTVAKYETPNHHDINKLGIMPDQVVNLDPIKRDQIGTEADRQYQAAVKLLTNPSIVAHAG</sequence>
<name>A0AAV3XIR3_9CYAN</name>
<keyword evidence="14" id="KW-1133">Transmembrane helix</keyword>
<dbReference type="InterPro" id="IPR054621">
    <property type="entry name" value="Cterm_S41_CtpA"/>
</dbReference>
<reference evidence="16" key="1">
    <citation type="submission" date="2019-10" db="EMBL/GenBank/DDBJ databases">
        <title>Draft genome sequece of Microseira wollei NIES-4236.</title>
        <authorList>
            <person name="Yamaguchi H."/>
            <person name="Suzuki S."/>
            <person name="Kawachi M."/>
        </authorList>
    </citation>
    <scope>NUCLEOTIDE SEQUENCE</scope>
    <source>
        <strain evidence="16">NIES-4236</strain>
    </source>
</reference>
<dbReference type="InterPro" id="IPR029045">
    <property type="entry name" value="ClpP/crotonase-like_dom_sf"/>
</dbReference>
<keyword evidence="7" id="KW-0793">Thylakoid</keyword>
<comment type="caution">
    <text evidence="16">The sequence shown here is derived from an EMBL/GenBank/DDBJ whole genome shotgun (WGS) entry which is preliminary data.</text>
</comment>
<feature type="domain" description="PDZ" evidence="15">
    <location>
        <begin position="171"/>
        <end position="241"/>
    </location>
</feature>
<evidence type="ECO:0000256" key="6">
    <source>
        <dbReference type="ARBA" id="ARBA00022825"/>
    </source>
</evidence>
<dbReference type="SUPFAM" id="SSF52096">
    <property type="entry name" value="ClpP/crotonase"/>
    <property type="match status" value="1"/>
</dbReference>
<evidence type="ECO:0000256" key="9">
    <source>
        <dbReference type="ARBA" id="ARBA00053093"/>
    </source>
</evidence>
<evidence type="ECO:0000256" key="7">
    <source>
        <dbReference type="ARBA" id="ARBA00023078"/>
    </source>
</evidence>
<evidence type="ECO:0000256" key="10">
    <source>
        <dbReference type="ARBA" id="ARBA00066637"/>
    </source>
</evidence>
<dbReference type="Gene3D" id="3.90.226.10">
    <property type="entry name" value="2-enoyl-CoA Hydratase, Chain A, domain 1"/>
    <property type="match status" value="1"/>
</dbReference>
<comment type="function">
    <text evidence="9">Cleavage of the 16 C-terminal residues from the D1 precursor of photosystem II (PSII). This proteolytic processing is necessary to allow the light-driven assembly of the oxygen-evolving cluster (a tetranuclear manganese), which is responsible for photosynthetic water oxidation.</text>
</comment>
<dbReference type="Proteomes" id="UP001050975">
    <property type="component" value="Unassembled WGS sequence"/>
</dbReference>
<evidence type="ECO:0000256" key="11">
    <source>
        <dbReference type="ARBA" id="ARBA00069724"/>
    </source>
</evidence>
<dbReference type="FunFam" id="3.30.750.44:FF:000002">
    <property type="entry name" value="carboxyl-terminal-processing peptidase 2, chloroplastic"/>
    <property type="match status" value="1"/>
</dbReference>
<dbReference type="GO" id="GO:0007165">
    <property type="term" value="P:signal transduction"/>
    <property type="evidence" value="ECO:0007669"/>
    <property type="project" value="TreeGrafter"/>
</dbReference>
<dbReference type="InterPro" id="IPR036034">
    <property type="entry name" value="PDZ_sf"/>
</dbReference>
<evidence type="ECO:0000256" key="3">
    <source>
        <dbReference type="ARBA" id="ARBA00022670"/>
    </source>
</evidence>
<dbReference type="SMART" id="SM00245">
    <property type="entry name" value="TSPc"/>
    <property type="match status" value="1"/>
</dbReference>
<dbReference type="PROSITE" id="PS50106">
    <property type="entry name" value="PDZ"/>
    <property type="match status" value="1"/>
</dbReference>
<keyword evidence="14" id="KW-0472">Membrane</keyword>
<dbReference type="EC" id="3.4.21.102" evidence="10"/>
<evidence type="ECO:0000256" key="8">
    <source>
        <dbReference type="ARBA" id="ARBA00051784"/>
    </source>
</evidence>
<dbReference type="Pfam" id="PF03572">
    <property type="entry name" value="Peptidase_S41"/>
    <property type="match status" value="1"/>
</dbReference>
<dbReference type="SUPFAM" id="SSF50156">
    <property type="entry name" value="PDZ domain-like"/>
    <property type="match status" value="1"/>
</dbReference>
<dbReference type="InterPro" id="IPR041489">
    <property type="entry name" value="PDZ_6"/>
</dbReference>
<dbReference type="GO" id="GO:0004252">
    <property type="term" value="F:serine-type endopeptidase activity"/>
    <property type="evidence" value="ECO:0007669"/>
    <property type="project" value="UniProtKB-EC"/>
</dbReference>
<keyword evidence="6 13" id="KW-0720">Serine protease</keyword>
<dbReference type="GO" id="GO:0006508">
    <property type="term" value="P:proteolysis"/>
    <property type="evidence" value="ECO:0007669"/>
    <property type="project" value="UniProtKB-KW"/>
</dbReference>
<dbReference type="InterPro" id="IPR005151">
    <property type="entry name" value="Tail-specific_protease"/>
</dbReference>
<keyword evidence="4" id="KW-0732">Signal</keyword>
<evidence type="ECO:0000256" key="14">
    <source>
        <dbReference type="SAM" id="Phobius"/>
    </source>
</evidence>
<evidence type="ECO:0000259" key="15">
    <source>
        <dbReference type="PROSITE" id="PS50106"/>
    </source>
</evidence>
<dbReference type="GO" id="GO:0031979">
    <property type="term" value="C:plasma membrane-derived thylakoid lumen"/>
    <property type="evidence" value="ECO:0007669"/>
    <property type="project" value="UniProtKB-SubCell"/>
</dbReference>
<accession>A0AAV3XIR3</accession>
<dbReference type="FunFam" id="2.30.42.10:FF:000063">
    <property type="entry name" value="Peptidase, S41 family"/>
    <property type="match status" value="1"/>
</dbReference>
<dbReference type="Pfam" id="PF17820">
    <property type="entry name" value="PDZ_6"/>
    <property type="match status" value="1"/>
</dbReference>
<evidence type="ECO:0000313" key="16">
    <source>
        <dbReference type="EMBL" id="GET42533.1"/>
    </source>
</evidence>
<dbReference type="InterPro" id="IPR004447">
    <property type="entry name" value="Peptidase_S41A"/>
</dbReference>
<dbReference type="GO" id="GO:0030288">
    <property type="term" value="C:outer membrane-bounded periplasmic space"/>
    <property type="evidence" value="ECO:0007669"/>
    <property type="project" value="TreeGrafter"/>
</dbReference>
<evidence type="ECO:0000313" key="17">
    <source>
        <dbReference type="Proteomes" id="UP001050975"/>
    </source>
</evidence>
<organism evidence="16 17">
    <name type="scientific">Microseira wollei NIES-4236</name>
    <dbReference type="NCBI Taxonomy" id="2530354"/>
    <lineage>
        <taxon>Bacteria</taxon>
        <taxon>Bacillati</taxon>
        <taxon>Cyanobacteriota</taxon>
        <taxon>Cyanophyceae</taxon>
        <taxon>Oscillatoriophycideae</taxon>
        <taxon>Aerosakkonematales</taxon>
        <taxon>Aerosakkonemataceae</taxon>
        <taxon>Microseira</taxon>
    </lineage>
</organism>
<comment type="similarity">
    <text evidence="2 13">Belongs to the peptidase S41A family.</text>
</comment>
<evidence type="ECO:0000256" key="1">
    <source>
        <dbReference type="ARBA" id="ARBA00004518"/>
    </source>
</evidence>
<comment type="catalytic activity">
    <reaction evidence="8">
        <text>The enzyme shows specific recognition of a C-terminal tripeptide, Xaa-Yaa-Zaa, in which Xaa is preferably Ala or Leu, Yaa is preferably Ala or Tyr, and Zaa is preferably Ala, but then cleaves at a variable distance from the C-terminus. A typical cleavage is -Ala-Ala-|-Arg-Ala-Ala-Lys-Glu-Asn-Tyr-Ala-Leu-Ala-Ala.</text>
        <dbReference type="EC" id="3.4.21.102"/>
    </reaction>
</comment>
<gene>
    <name evidence="16" type="ORF">MiSe_73510</name>
</gene>
<keyword evidence="5 13" id="KW-0378">Hydrolase</keyword>
<evidence type="ECO:0000256" key="2">
    <source>
        <dbReference type="ARBA" id="ARBA00009179"/>
    </source>
</evidence>